<name>A0A0W0XWR8_9GAMM</name>
<dbReference type="Proteomes" id="UP000054608">
    <property type="component" value="Unassembled WGS sequence"/>
</dbReference>
<dbReference type="PATRIC" id="fig|458.5.peg.1460"/>
<dbReference type="EMBL" id="LNYT01000007">
    <property type="protein sequence ID" value="KTD49061.1"/>
    <property type="molecule type" value="Genomic_DNA"/>
</dbReference>
<evidence type="ECO:0000313" key="1">
    <source>
        <dbReference type="EMBL" id="KTD49061.1"/>
    </source>
</evidence>
<dbReference type="AlphaFoldDB" id="A0A0W0XWR8"/>
<accession>A0A0W0XWR8</accession>
<keyword evidence="2" id="KW-1185">Reference proteome</keyword>
<gene>
    <name evidence="1" type="ORF">Lrub_1412</name>
</gene>
<evidence type="ECO:0000313" key="2">
    <source>
        <dbReference type="Proteomes" id="UP000054608"/>
    </source>
</evidence>
<comment type="caution">
    <text evidence="1">The sequence shown here is derived from an EMBL/GenBank/DDBJ whole genome shotgun (WGS) entry which is preliminary data.</text>
</comment>
<organism evidence="1 2">
    <name type="scientific">Legionella rubrilucens</name>
    <dbReference type="NCBI Taxonomy" id="458"/>
    <lineage>
        <taxon>Bacteria</taxon>
        <taxon>Pseudomonadati</taxon>
        <taxon>Pseudomonadota</taxon>
        <taxon>Gammaproteobacteria</taxon>
        <taxon>Legionellales</taxon>
        <taxon>Legionellaceae</taxon>
        <taxon>Legionella</taxon>
    </lineage>
</organism>
<reference evidence="1 2" key="1">
    <citation type="submission" date="2015-11" db="EMBL/GenBank/DDBJ databases">
        <title>Genomic analysis of 38 Legionella species identifies large and diverse effector repertoires.</title>
        <authorList>
            <person name="Burstein D."/>
            <person name="Amaro F."/>
            <person name="Zusman T."/>
            <person name="Lifshitz Z."/>
            <person name="Cohen O."/>
            <person name="Gilbert J.A."/>
            <person name="Pupko T."/>
            <person name="Shuman H.A."/>
            <person name="Segal G."/>
        </authorList>
    </citation>
    <scope>NUCLEOTIDE SEQUENCE [LARGE SCALE GENOMIC DNA]</scope>
    <source>
        <strain evidence="1 2">WA-270A-C2</strain>
    </source>
</reference>
<proteinExistence type="predicted"/>
<protein>
    <submittedName>
        <fullName evidence="1">Uncharacterized protein</fullName>
    </submittedName>
</protein>
<sequence length="185" mass="21161">MCKVYTISILRYPEKDYNEKKKGESMQKLLYAVVFIILSAAAHSDERCFDYKKGKAILKELEGMVEYTLCAQPLPAERVRSGINTVLPRVMNKAFLGVDPPDNWQTMVNEVQQTCLKDHGNLCSDAARKEVEACVSAQLPVLILFWAPWFAEHCKAINKAVILDWKQKKPQVQQWINAFKQQAIN</sequence>